<evidence type="ECO:0000256" key="3">
    <source>
        <dbReference type="ARBA" id="ARBA00022842"/>
    </source>
</evidence>
<dbReference type="GO" id="GO:0046872">
    <property type="term" value="F:metal ion binding"/>
    <property type="evidence" value="ECO:0007669"/>
    <property type="project" value="UniProtKB-KW"/>
</dbReference>
<dbReference type="SUPFAM" id="SSF51604">
    <property type="entry name" value="Enolase C-terminal domain-like"/>
    <property type="match status" value="1"/>
</dbReference>
<comment type="cofactor">
    <cofactor evidence="6 7">
        <name>Mg(2+)</name>
        <dbReference type="ChEBI" id="CHEBI:18420"/>
    </cofactor>
    <text evidence="6 7">Binds 1 Mg(2+) ion per subunit.</text>
</comment>
<feature type="binding site" evidence="6">
    <location>
        <position position="246"/>
    </location>
    <ligand>
        <name>Mg(2+)</name>
        <dbReference type="ChEBI" id="CHEBI:18420"/>
    </ligand>
</feature>
<dbReference type="PANTHER" id="PTHR48073:SF2">
    <property type="entry name" value="O-SUCCINYLBENZOATE SYNTHASE"/>
    <property type="match status" value="1"/>
</dbReference>
<evidence type="ECO:0000256" key="5">
    <source>
        <dbReference type="PIRSR" id="PIRSR634603-1"/>
    </source>
</evidence>
<feature type="active site" description="Proton acceptor; specific for (R)-substrate epimerization" evidence="5">
    <location>
        <position position="166"/>
    </location>
</feature>
<dbReference type="InterPro" id="IPR013342">
    <property type="entry name" value="Mandelate_racemase_C"/>
</dbReference>
<evidence type="ECO:0000313" key="10">
    <source>
        <dbReference type="Proteomes" id="UP000322530"/>
    </source>
</evidence>
<evidence type="ECO:0000256" key="1">
    <source>
        <dbReference type="ARBA" id="ARBA00008031"/>
    </source>
</evidence>
<dbReference type="SMART" id="SM00922">
    <property type="entry name" value="MR_MLE"/>
    <property type="match status" value="1"/>
</dbReference>
<dbReference type="SFLD" id="SFLDS00001">
    <property type="entry name" value="Enolase"/>
    <property type="match status" value="1"/>
</dbReference>
<evidence type="ECO:0000256" key="4">
    <source>
        <dbReference type="ARBA" id="ARBA00023235"/>
    </source>
</evidence>
<dbReference type="SFLD" id="SFLDG00180">
    <property type="entry name" value="muconate_cycloisomerase"/>
    <property type="match status" value="1"/>
</dbReference>
<feature type="domain" description="Mandelate racemase/muconate lactonizing enzyme C-terminal" evidence="8">
    <location>
        <begin position="145"/>
        <end position="242"/>
    </location>
</feature>
<evidence type="ECO:0000256" key="6">
    <source>
        <dbReference type="PIRSR" id="PIRSR634603-3"/>
    </source>
</evidence>
<evidence type="ECO:0000256" key="7">
    <source>
        <dbReference type="RuleBase" id="RU366006"/>
    </source>
</evidence>
<evidence type="ECO:0000313" key="9">
    <source>
        <dbReference type="EMBL" id="GCF09688.1"/>
    </source>
</evidence>
<dbReference type="SUPFAM" id="SSF54826">
    <property type="entry name" value="Enolase N-terminal domain-like"/>
    <property type="match status" value="1"/>
</dbReference>
<dbReference type="InterPro" id="IPR013341">
    <property type="entry name" value="Mandelate_racemase_N_dom"/>
</dbReference>
<proteinExistence type="inferred from homology"/>
<dbReference type="Gene3D" id="3.30.390.10">
    <property type="entry name" value="Enolase-like, N-terminal domain"/>
    <property type="match status" value="1"/>
</dbReference>
<dbReference type="InterPro" id="IPR029017">
    <property type="entry name" value="Enolase-like_N"/>
</dbReference>
<protein>
    <recommendedName>
        <fullName evidence="7">Dipeptide epimerase</fullName>
        <ecNumber evidence="7">5.1.1.-</ecNumber>
    </recommendedName>
</protein>
<dbReference type="EC" id="5.1.1.-" evidence="7"/>
<dbReference type="InterPro" id="IPR034603">
    <property type="entry name" value="Dipeptide_epimerase"/>
</dbReference>
<reference evidence="9 10" key="1">
    <citation type="submission" date="2019-01" db="EMBL/GenBank/DDBJ databases">
        <title>Draft genome sequence of Dictyobacter sp. Uno17.</title>
        <authorList>
            <person name="Wang C.M."/>
            <person name="Zheng Y."/>
            <person name="Sakai Y."/>
            <person name="Abe K."/>
            <person name="Yokota A."/>
            <person name="Yabe S."/>
        </authorList>
    </citation>
    <scope>NUCLEOTIDE SEQUENCE [LARGE SCALE GENOMIC DNA]</scope>
    <source>
        <strain evidence="9 10">Uno17</strain>
    </source>
</reference>
<dbReference type="InterPro" id="IPR029065">
    <property type="entry name" value="Enolase_C-like"/>
</dbReference>
<feature type="active site" description="Proton acceptor; specific for (S)-substrate epimerization" evidence="5">
    <location>
        <position position="270"/>
    </location>
</feature>
<gene>
    <name evidence="9" type="ORF">KDI_32520</name>
</gene>
<keyword evidence="2 6" id="KW-0479">Metal-binding</keyword>
<dbReference type="CDD" id="cd03319">
    <property type="entry name" value="L-Ala-DL-Glu_epimerase"/>
    <property type="match status" value="1"/>
</dbReference>
<accession>A0A5A5TEL9</accession>
<organism evidence="9 10">
    <name type="scientific">Dictyobacter arantiisoli</name>
    <dbReference type="NCBI Taxonomy" id="2014874"/>
    <lineage>
        <taxon>Bacteria</taxon>
        <taxon>Bacillati</taxon>
        <taxon>Chloroflexota</taxon>
        <taxon>Ktedonobacteria</taxon>
        <taxon>Ktedonobacterales</taxon>
        <taxon>Dictyobacteraceae</taxon>
        <taxon>Dictyobacter</taxon>
    </lineage>
</organism>
<evidence type="ECO:0000256" key="2">
    <source>
        <dbReference type="ARBA" id="ARBA00022723"/>
    </source>
</evidence>
<dbReference type="Gene3D" id="3.20.20.120">
    <property type="entry name" value="Enolase-like C-terminal domain"/>
    <property type="match status" value="1"/>
</dbReference>
<dbReference type="PANTHER" id="PTHR48073">
    <property type="entry name" value="O-SUCCINYLBENZOATE SYNTHASE-RELATED"/>
    <property type="match status" value="1"/>
</dbReference>
<dbReference type="Pfam" id="PF13378">
    <property type="entry name" value="MR_MLE_C"/>
    <property type="match status" value="1"/>
</dbReference>
<keyword evidence="10" id="KW-1185">Reference proteome</keyword>
<sequence length="359" mass="38302">MDMVKTTIRSITVEPLNIPLREPFAIATGSVMEARNVLIKLTLQDGSVGYGECAPFPPSTGESQSTALAAATGCIDLLIGRDAAQWRILSKLIRSLYFSQMTVCAGLEMAILDALTHSYGIPLYIFFGGASTFIETDMSIPLVTPEHGYELAEEIMARGMKTIKVKVGGDLREDVNRVEAIRSGAPHLGITLDANQGYTPHEALLCLEALDDRDIRPLLLEQPGPKDDLTGMRYVTQHTTVPVAADESACSAAAVAQIIANQSATVINIKLMKTGIVEALDIAALCRASHTQLMIGAMIESRLAISAASHFAAGLGGFTFIDLDTPMLLTEDPFTGGYEQKGGIYQLSETASGLGVTPK</sequence>
<comment type="similarity">
    <text evidence="1 7">Belongs to the mandelate racemase/muconate lactonizing enzyme family.</text>
</comment>
<dbReference type="InterPro" id="IPR036849">
    <property type="entry name" value="Enolase-like_C_sf"/>
</dbReference>
<dbReference type="Pfam" id="PF02746">
    <property type="entry name" value="MR_MLE_N"/>
    <property type="match status" value="1"/>
</dbReference>
<keyword evidence="4 7" id="KW-0413">Isomerase</keyword>
<evidence type="ECO:0000259" key="8">
    <source>
        <dbReference type="SMART" id="SM00922"/>
    </source>
</evidence>
<feature type="binding site" evidence="6">
    <location>
        <position position="193"/>
    </location>
    <ligand>
        <name>Mg(2+)</name>
        <dbReference type="ChEBI" id="CHEBI:18420"/>
    </ligand>
</feature>
<dbReference type="EMBL" id="BIXY01000049">
    <property type="protein sequence ID" value="GCF09688.1"/>
    <property type="molecule type" value="Genomic_DNA"/>
</dbReference>
<feature type="binding site" evidence="6">
    <location>
        <position position="221"/>
    </location>
    <ligand>
        <name>Mg(2+)</name>
        <dbReference type="ChEBI" id="CHEBI:18420"/>
    </ligand>
</feature>
<dbReference type="Proteomes" id="UP000322530">
    <property type="component" value="Unassembled WGS sequence"/>
</dbReference>
<dbReference type="SFLD" id="SFLDF00009">
    <property type="entry name" value="o-succinylbenzoate_synthase"/>
    <property type="match status" value="1"/>
</dbReference>
<dbReference type="GO" id="GO:0016855">
    <property type="term" value="F:racemase and epimerase activity, acting on amino acids and derivatives"/>
    <property type="evidence" value="ECO:0007669"/>
    <property type="project" value="UniProtKB-UniRule"/>
</dbReference>
<dbReference type="AlphaFoldDB" id="A0A5A5TEL9"/>
<keyword evidence="3 6" id="KW-0460">Magnesium</keyword>
<name>A0A5A5TEL9_9CHLR</name>
<comment type="caution">
    <text evidence="9">The sequence shown here is derived from an EMBL/GenBank/DDBJ whole genome shotgun (WGS) entry which is preliminary data.</text>
</comment>